<dbReference type="PANTHER" id="PTHR11139:SF1">
    <property type="entry name" value="TRANSFORMATION_TRANSCRIPTION DOMAIN-ASSOCIATED PROTEIN"/>
    <property type="match status" value="1"/>
</dbReference>
<comment type="similarity">
    <text evidence="1">Belongs to the PI3/PI4-kinase family. TRA1 subfamily.</text>
</comment>
<dbReference type="GO" id="GO:0035267">
    <property type="term" value="C:NuA4 histone acetyltransferase complex"/>
    <property type="evidence" value="ECO:0007669"/>
    <property type="project" value="TreeGrafter"/>
</dbReference>
<dbReference type="GO" id="GO:0006355">
    <property type="term" value="P:regulation of DNA-templated transcription"/>
    <property type="evidence" value="ECO:0007669"/>
    <property type="project" value="TreeGrafter"/>
</dbReference>
<organism evidence="4">
    <name type="scientific">Chlorella variabilis</name>
    <name type="common">Green alga</name>
    <dbReference type="NCBI Taxonomy" id="554065"/>
    <lineage>
        <taxon>Eukaryota</taxon>
        <taxon>Viridiplantae</taxon>
        <taxon>Chlorophyta</taxon>
        <taxon>core chlorophytes</taxon>
        <taxon>Trebouxiophyceae</taxon>
        <taxon>Chlorellales</taxon>
        <taxon>Chlorellaceae</taxon>
        <taxon>Chlorella clade</taxon>
        <taxon>Chlorella</taxon>
    </lineage>
</organism>
<dbReference type="SMART" id="SM00146">
    <property type="entry name" value="PI3Kc"/>
    <property type="match status" value="1"/>
</dbReference>
<dbReference type="InterPro" id="IPR003151">
    <property type="entry name" value="PIK-rel_kinase_FAT"/>
</dbReference>
<evidence type="ECO:0000256" key="1">
    <source>
        <dbReference type="ARBA" id="ARBA00007234"/>
    </source>
</evidence>
<feature type="domain" description="PI3K/PI4K catalytic" evidence="2">
    <location>
        <begin position="973"/>
        <end position="1294"/>
    </location>
</feature>
<dbReference type="Pfam" id="PF20206">
    <property type="entry name" value="Tra1_ring"/>
    <property type="match status" value="2"/>
</dbReference>
<dbReference type="RefSeq" id="XP_005843889.1">
    <property type="nucleotide sequence ID" value="XM_005843827.1"/>
</dbReference>
<dbReference type="EMBL" id="GL433860">
    <property type="protein sequence ID" value="EFN51787.1"/>
    <property type="molecule type" value="Genomic_DNA"/>
</dbReference>
<reference evidence="3 4" key="1">
    <citation type="journal article" date="2010" name="Plant Cell">
        <title>The Chlorella variabilis NC64A genome reveals adaptation to photosymbiosis, coevolution with viruses, and cryptic sex.</title>
        <authorList>
            <person name="Blanc G."/>
            <person name="Duncan G."/>
            <person name="Agarkova I."/>
            <person name="Borodovsky M."/>
            <person name="Gurnon J."/>
            <person name="Kuo A."/>
            <person name="Lindquist E."/>
            <person name="Lucas S."/>
            <person name="Pangilinan J."/>
            <person name="Polle J."/>
            <person name="Salamov A."/>
            <person name="Terry A."/>
            <person name="Yamada T."/>
            <person name="Dunigan D.D."/>
            <person name="Grigoriev I.V."/>
            <person name="Claverie J.M."/>
            <person name="Van Etten J.L."/>
        </authorList>
    </citation>
    <scope>NUCLEOTIDE SEQUENCE [LARGE SCALE GENOMIC DNA]</scope>
    <source>
        <strain evidence="3 4">NC64A</strain>
    </source>
</reference>
<gene>
    <name evidence="3" type="ORF">CHLNCDRAFT_59118</name>
</gene>
<dbReference type="FunCoup" id="E1ZQU9">
    <property type="interactions" value="1670"/>
</dbReference>
<dbReference type="GO" id="GO:0005634">
    <property type="term" value="C:nucleus"/>
    <property type="evidence" value="ECO:0007669"/>
    <property type="project" value="TreeGrafter"/>
</dbReference>
<dbReference type="Proteomes" id="UP000008141">
    <property type="component" value="Unassembled WGS sequence"/>
</dbReference>
<accession>E1ZQU9</accession>
<dbReference type="InterPro" id="IPR011009">
    <property type="entry name" value="Kinase-like_dom_sf"/>
</dbReference>
<dbReference type="InParanoid" id="E1ZQU9"/>
<dbReference type="SUPFAM" id="SSF56112">
    <property type="entry name" value="Protein kinase-like (PK-like)"/>
    <property type="match status" value="1"/>
</dbReference>
<dbReference type="PROSITE" id="PS50290">
    <property type="entry name" value="PI3_4_KINASE_3"/>
    <property type="match status" value="1"/>
</dbReference>
<dbReference type="eggNOG" id="KOG0889">
    <property type="taxonomic scope" value="Eukaryota"/>
</dbReference>
<dbReference type="InterPro" id="IPR011990">
    <property type="entry name" value="TPR-like_helical_dom_sf"/>
</dbReference>
<dbReference type="GO" id="GO:0004672">
    <property type="term" value="F:protein kinase activity"/>
    <property type="evidence" value="ECO:0007669"/>
    <property type="project" value="UniProtKB-ARBA"/>
</dbReference>
<dbReference type="OrthoDB" id="5570127at2759"/>
<evidence type="ECO:0000313" key="4">
    <source>
        <dbReference type="Proteomes" id="UP000008141"/>
    </source>
</evidence>
<dbReference type="KEGG" id="cvr:CHLNCDRAFT_59118"/>
<dbReference type="InterPro" id="IPR000403">
    <property type="entry name" value="PI3/4_kinase_cat_dom"/>
</dbReference>
<proteinExistence type="inferred from homology"/>
<dbReference type="InterPro" id="IPR050517">
    <property type="entry name" value="DDR_Repair_Kinase"/>
</dbReference>
<dbReference type="STRING" id="554065.E1ZQU9"/>
<feature type="non-terminal residue" evidence="3">
    <location>
        <position position="1325"/>
    </location>
</feature>
<name>E1ZQU9_CHLVA</name>
<keyword evidence="4" id="KW-1185">Reference proteome</keyword>
<sequence length="1325" mass="150215">MLSYIGRHHDTFGALFDMMVVFSSPMAVDFTFLKTFIMQVLTQEFSKNEKGQVLKHWLSMYRQQELDHDHSGCLRVYRHTDVVQWMNVLRHLINPLVSWLVTHDELEVLAPDVVRSLVMDVFQNPEKGGPSEQIQMELVQLCTTLIQHAHALFQEHRKELIQFGWLSQNTDPAAKEAVRKGIDIMIPNLAKAAASEALPAISAPVAVPSALTLSADHRKHFLSTLVMLITGQSVRAGTTDPSILHLVLTMLRKWLLDPNCAHLTAKELLVIIQRIAQLDRMHAIPLGLKPLWDKDFLALLYDTITQKTEDDFGSEVFNRVERTFCCGLQSADPAVRKKFFRLYADRVPPNLFDRLRYIIQGQDWDFIAHTFWLKHGVAMLFDSLYLAEGITLAYNSEDDMAFGLWHRRTAADDTRVALALRQHGFLAQAQLQFLELMGRGVSGGIQGVTKNEMLLWHQQYLACCAELNQWDTVVEYAKVTDNCLLQIDAMVQLHDWQNLKAMVLPKAQIEDTADATIVRAQMHLQELQVVDVDRICKQAMHQSVQHWWNMPEGNPWSYAPVLHTFQRIVELQESWRIMVEFNTHGGPGQQYQEHKEICETWKLRTPNEWEPIQWWSQLLSWRNQVYNLTIRQFGALQSIAPNMHQMGYRDKAWSVNRLGRIARLHHQPEACVQVINTLYGFNAMEVQEAFVKVREQAKAFLQKAEDHMQGLNLINSTNLDYFQPQHQAEMINLKAQFFAALGDGDAAHSMFSESLTLWPLCWEAWMAWGKFCDSMYDKSKEAQWLEFLATCFLQVMAYEACRDVMEALRAKYSGPLQVLDHFMTEMGLRFTSRTEERLLAVVYTLQQRTYKTGLPAGAPVPEVFKRELAGVCKACGNRDATSGGKLVHFQQQFAKDLDPASSSAPQTLGEMTDRLKGWRMLLESMIDHEYPLTTKMEVEAPTLVDMSLEEMEMPGQHLPAPDAPDMVYVDRLGSDIQVVRRNSNSCRRIVLHGSDGSLRTFLLQGSQTTTGSEERIQALLRNANSRLLAHPEARRRLLQLKAPTVLVPHQGVRMVEDDVSVVPFSEAYETHCARYGREADAPILAFKARCCMPDGMTADGKTRLEAYQEVVEKGVTENIFSQFMYKTMVENNLSMWIIKKQFALSAAMSAVACHMLLLTGRSPSKLLVSRSMGTITHADLISTYDTRFQLERGHETVPFRLTRNMQSFIGPQGMEGMVVCAMAAAAQALQTEPSIVSSIIALFFRDDILSWAARRSGARCIAALNASLKTTQLETCVAWNTATCMNRVATMAPTLTGHPQQGTRALVAEAVAAANLAKMCPTYQP</sequence>
<protein>
    <recommendedName>
        <fullName evidence="2">PI3K/PI4K catalytic domain-containing protein</fullName>
    </recommendedName>
</protein>
<dbReference type="Gene3D" id="1.25.40.10">
    <property type="entry name" value="Tetratricopeptide repeat domain"/>
    <property type="match status" value="1"/>
</dbReference>
<dbReference type="Pfam" id="PF00454">
    <property type="entry name" value="PI3_PI4_kinase"/>
    <property type="match status" value="1"/>
</dbReference>
<dbReference type="GeneID" id="17351263"/>
<dbReference type="GO" id="GO:0000124">
    <property type="term" value="C:SAGA complex"/>
    <property type="evidence" value="ECO:0007669"/>
    <property type="project" value="TreeGrafter"/>
</dbReference>
<evidence type="ECO:0000259" key="2">
    <source>
        <dbReference type="PROSITE" id="PS50290"/>
    </source>
</evidence>
<dbReference type="Pfam" id="PF02259">
    <property type="entry name" value="FAT"/>
    <property type="match status" value="1"/>
</dbReference>
<dbReference type="PANTHER" id="PTHR11139">
    <property type="entry name" value="ATAXIA TELANGIECTASIA MUTATED ATM -RELATED"/>
    <property type="match status" value="1"/>
</dbReference>
<dbReference type="GO" id="GO:0006281">
    <property type="term" value="P:DNA repair"/>
    <property type="evidence" value="ECO:0007669"/>
    <property type="project" value="TreeGrafter"/>
</dbReference>
<dbReference type="InterPro" id="IPR046805">
    <property type="entry name" value="Tra1_ring"/>
</dbReference>
<evidence type="ECO:0000313" key="3">
    <source>
        <dbReference type="EMBL" id="EFN51787.1"/>
    </source>
</evidence>
<dbReference type="OMA" id="LVLDCAW"/>
<dbReference type="Gene3D" id="1.10.1070.11">
    <property type="entry name" value="Phosphatidylinositol 3-/4-kinase, catalytic domain"/>
    <property type="match status" value="1"/>
</dbReference>
<dbReference type="InterPro" id="IPR036940">
    <property type="entry name" value="PI3/4_kinase_cat_sf"/>
</dbReference>
<dbReference type="CDD" id="cd05163">
    <property type="entry name" value="PIKK_TRRAP"/>
    <property type="match status" value="1"/>
</dbReference>